<gene>
    <name evidence="1" type="ORF">FRZ67_17560</name>
</gene>
<dbReference type="KEGG" id="pgin:FRZ67_17560"/>
<dbReference type="InterPro" id="IPR007922">
    <property type="entry name" value="DciA-like"/>
</dbReference>
<dbReference type="RefSeq" id="WP_147191667.1">
    <property type="nucleotide sequence ID" value="NZ_CP042435.1"/>
</dbReference>
<sequence length="93" mass="10718">MAQLQIGDALKQFIEKSKLKNGIRAVQIESVWEEVMGKTIAKYTDKIEIINHTLFINTAVGPLKNELLYQKEKIIERINEAMGESYIRNVVIR</sequence>
<dbReference type="AlphaFoldDB" id="A0A5B8VBX5"/>
<evidence type="ECO:0000313" key="1">
    <source>
        <dbReference type="EMBL" id="QEC69027.1"/>
    </source>
</evidence>
<keyword evidence="2" id="KW-1185">Reference proteome</keyword>
<accession>A0A5B8VBX5</accession>
<dbReference type="OrthoDB" id="9804942at2"/>
<organism evidence="1 2">
    <name type="scientific">Panacibacter ginsenosidivorans</name>
    <dbReference type="NCBI Taxonomy" id="1813871"/>
    <lineage>
        <taxon>Bacteria</taxon>
        <taxon>Pseudomonadati</taxon>
        <taxon>Bacteroidota</taxon>
        <taxon>Chitinophagia</taxon>
        <taxon>Chitinophagales</taxon>
        <taxon>Chitinophagaceae</taxon>
        <taxon>Panacibacter</taxon>
    </lineage>
</organism>
<dbReference type="Proteomes" id="UP000321533">
    <property type="component" value="Chromosome"/>
</dbReference>
<reference evidence="1 2" key="1">
    <citation type="journal article" date="2016" name="Int. J. Syst. Evol. Microbiol.">
        <title>Panacibacter ginsenosidivorans gen. nov., sp. nov., with ginsenoside converting activity isolated from soil of a ginseng field.</title>
        <authorList>
            <person name="Siddiqi M.Z."/>
            <person name="Muhammad Shafi S."/>
            <person name="Choi K.D."/>
            <person name="Im W.T."/>
        </authorList>
    </citation>
    <scope>NUCLEOTIDE SEQUENCE [LARGE SCALE GENOMIC DNA]</scope>
    <source>
        <strain evidence="1 2">Gsoil1550</strain>
    </source>
</reference>
<name>A0A5B8VBX5_9BACT</name>
<dbReference type="PANTHER" id="PTHR36456:SF1">
    <property type="entry name" value="UPF0232 PROTEIN SCO3875"/>
    <property type="match status" value="1"/>
</dbReference>
<proteinExistence type="predicted"/>
<dbReference type="EMBL" id="CP042435">
    <property type="protein sequence ID" value="QEC69027.1"/>
    <property type="molecule type" value="Genomic_DNA"/>
</dbReference>
<protein>
    <submittedName>
        <fullName evidence="1">DUF721 domain-containing protein</fullName>
    </submittedName>
</protein>
<evidence type="ECO:0000313" key="2">
    <source>
        <dbReference type="Proteomes" id="UP000321533"/>
    </source>
</evidence>
<dbReference type="PANTHER" id="PTHR36456">
    <property type="entry name" value="UPF0232 PROTEIN SCO3875"/>
    <property type="match status" value="1"/>
</dbReference>
<dbReference type="Pfam" id="PF05258">
    <property type="entry name" value="DciA"/>
    <property type="match status" value="1"/>
</dbReference>